<evidence type="ECO:0000256" key="5">
    <source>
        <dbReference type="ARBA" id="ARBA00022692"/>
    </source>
</evidence>
<feature type="domain" description="Type II secretion system protein GspF" evidence="9">
    <location>
        <begin position="70"/>
        <end position="192"/>
    </location>
</feature>
<evidence type="ECO:0000256" key="3">
    <source>
        <dbReference type="ARBA" id="ARBA00022475"/>
    </source>
</evidence>
<accession>A0A0D6PDY0</accession>
<feature type="transmembrane region" description="Helical" evidence="8">
    <location>
        <begin position="368"/>
        <end position="396"/>
    </location>
</feature>
<reference evidence="10 11" key="1">
    <citation type="submission" date="2012-11" db="EMBL/GenBank/DDBJ databases">
        <title>Whole genome sequence of Acidocella aminolytica 101 = DSM 11237.</title>
        <authorList>
            <person name="Azuma Y."/>
            <person name="Higashiura N."/>
            <person name="Hirakawa H."/>
            <person name="Matsushita K."/>
        </authorList>
    </citation>
    <scope>NUCLEOTIDE SEQUENCE [LARGE SCALE GENOMIC DNA]</scope>
    <source>
        <strain evidence="11">101 / DSM 11237</strain>
    </source>
</reference>
<evidence type="ECO:0000256" key="8">
    <source>
        <dbReference type="SAM" id="Phobius"/>
    </source>
</evidence>
<keyword evidence="6 8" id="KW-1133">Transmembrane helix</keyword>
<evidence type="ECO:0000256" key="7">
    <source>
        <dbReference type="ARBA" id="ARBA00023136"/>
    </source>
</evidence>
<dbReference type="InterPro" id="IPR042094">
    <property type="entry name" value="T2SS_GspF_sf"/>
</dbReference>
<evidence type="ECO:0000256" key="6">
    <source>
        <dbReference type="ARBA" id="ARBA00022989"/>
    </source>
</evidence>
<dbReference type="Pfam" id="PF00482">
    <property type="entry name" value="T2SSF"/>
    <property type="match status" value="2"/>
</dbReference>
<dbReference type="GO" id="GO:0005886">
    <property type="term" value="C:plasma membrane"/>
    <property type="evidence" value="ECO:0007669"/>
    <property type="project" value="UniProtKB-SubCell"/>
</dbReference>
<evidence type="ECO:0000313" key="11">
    <source>
        <dbReference type="Proteomes" id="UP000032668"/>
    </source>
</evidence>
<protein>
    <submittedName>
        <fullName evidence="10">Secretion system type II protein F</fullName>
    </submittedName>
</protein>
<comment type="caution">
    <text evidence="10">The sequence shown here is derived from an EMBL/GenBank/DDBJ whole genome shotgun (WGS) entry which is preliminary data.</text>
</comment>
<dbReference type="PRINTS" id="PR00812">
    <property type="entry name" value="BCTERIALGSPF"/>
</dbReference>
<feature type="domain" description="Type II secretion system protein GspF" evidence="9">
    <location>
        <begin position="273"/>
        <end position="393"/>
    </location>
</feature>
<sequence length="403" mass="42354">MPLFTYRALEPDGTVQRGRQDAPSAADLATQLQKRGAMVLGISPVGRSGGLLALELGGTSLRRGELTEATRELASLLTAGQDIDRALRLMAEEAPNKRIGAVLGRVRDSVRDGMPLAKALQRDPKSFPRLYIGLVRAGEAGGDLAGTLERLAGLLERQRSLTAAVQSAMIYPAILLLAAIGSIVLLLTQVLPQFVPLFAENGLALPASTAFLLGMGNAVSAYGLYGLLAMAALGLGLRQALTRPEIRLVWDRLMLRLPLTGPIAQEILAARLSRTLGMLLINGVALLPALAIVQEVLGNKAAQKALGTAAESAKGGHGMSRALGATGIFPSRLIHLLKLGEETAQLGPLSLRAADMFEERTRLALQRLVALLVPAITIFMGATVAGIVSSLLLAMLSLNDAAQ</sequence>
<evidence type="ECO:0000259" key="9">
    <source>
        <dbReference type="Pfam" id="PF00482"/>
    </source>
</evidence>
<dbReference type="AlphaFoldDB" id="A0A0D6PDY0"/>
<dbReference type="Gene3D" id="1.20.81.30">
    <property type="entry name" value="Type II secretion system (T2SS), domain F"/>
    <property type="match status" value="2"/>
</dbReference>
<keyword evidence="7 8" id="KW-0472">Membrane</keyword>
<dbReference type="FunFam" id="1.20.81.30:FF:000001">
    <property type="entry name" value="Type II secretion system protein F"/>
    <property type="match status" value="1"/>
</dbReference>
<evidence type="ECO:0000256" key="2">
    <source>
        <dbReference type="ARBA" id="ARBA00005745"/>
    </source>
</evidence>
<comment type="subcellular location">
    <subcellularLocation>
        <location evidence="1">Cell inner membrane</location>
        <topology evidence="1">Multi-pass membrane protein</topology>
    </subcellularLocation>
</comment>
<keyword evidence="4" id="KW-0997">Cell inner membrane</keyword>
<evidence type="ECO:0000313" key="10">
    <source>
        <dbReference type="EMBL" id="GAN79408.1"/>
    </source>
</evidence>
<dbReference type="InterPro" id="IPR018076">
    <property type="entry name" value="T2SS_GspF_dom"/>
</dbReference>
<dbReference type="RefSeq" id="WP_048877847.1">
    <property type="nucleotide sequence ID" value="NZ_BANC01000020.1"/>
</dbReference>
<organism evidence="10 11">
    <name type="scientific">Acidocella aminolytica 101 = DSM 11237</name>
    <dbReference type="NCBI Taxonomy" id="1120923"/>
    <lineage>
        <taxon>Bacteria</taxon>
        <taxon>Pseudomonadati</taxon>
        <taxon>Pseudomonadota</taxon>
        <taxon>Alphaproteobacteria</taxon>
        <taxon>Acetobacterales</taxon>
        <taxon>Acidocellaceae</taxon>
        <taxon>Acidocella</taxon>
    </lineage>
</organism>
<dbReference type="GO" id="GO:0015628">
    <property type="term" value="P:protein secretion by the type II secretion system"/>
    <property type="evidence" value="ECO:0007669"/>
    <property type="project" value="TreeGrafter"/>
</dbReference>
<keyword evidence="3" id="KW-1003">Cell membrane</keyword>
<feature type="transmembrane region" description="Helical" evidence="8">
    <location>
        <begin position="211"/>
        <end position="237"/>
    </location>
</feature>
<evidence type="ECO:0000256" key="1">
    <source>
        <dbReference type="ARBA" id="ARBA00004429"/>
    </source>
</evidence>
<comment type="similarity">
    <text evidence="2">Belongs to the GSP F family.</text>
</comment>
<dbReference type="EMBL" id="BANC01000020">
    <property type="protein sequence ID" value="GAN79408.1"/>
    <property type="molecule type" value="Genomic_DNA"/>
</dbReference>
<name>A0A0D6PDY0_9PROT</name>
<dbReference type="PANTHER" id="PTHR30012:SF0">
    <property type="entry name" value="TYPE II SECRETION SYSTEM PROTEIN F-RELATED"/>
    <property type="match status" value="1"/>
</dbReference>
<dbReference type="STRING" id="1120923.SAMN02746095_00402"/>
<keyword evidence="5 8" id="KW-0812">Transmembrane</keyword>
<evidence type="ECO:0000256" key="4">
    <source>
        <dbReference type="ARBA" id="ARBA00022519"/>
    </source>
</evidence>
<dbReference type="PANTHER" id="PTHR30012">
    <property type="entry name" value="GENERAL SECRETION PATHWAY PROTEIN"/>
    <property type="match status" value="1"/>
</dbReference>
<dbReference type="InterPro" id="IPR003004">
    <property type="entry name" value="GspF/PilC"/>
</dbReference>
<proteinExistence type="inferred from homology"/>
<dbReference type="Proteomes" id="UP000032668">
    <property type="component" value="Unassembled WGS sequence"/>
</dbReference>
<feature type="transmembrane region" description="Helical" evidence="8">
    <location>
        <begin position="168"/>
        <end position="191"/>
    </location>
</feature>
<dbReference type="OrthoDB" id="9805682at2"/>
<keyword evidence="11" id="KW-1185">Reference proteome</keyword>
<gene>
    <name evidence="10" type="ORF">Aam_020_172</name>
</gene>